<dbReference type="GO" id="GO:0005840">
    <property type="term" value="C:ribosome"/>
    <property type="evidence" value="ECO:0007669"/>
    <property type="project" value="InterPro"/>
</dbReference>
<gene>
    <name evidence="1" type="ORF">VICG_00821</name>
</gene>
<dbReference type="SUPFAM" id="SSF52161">
    <property type="entry name" value="Ribosomal protein L13"/>
    <property type="match status" value="1"/>
</dbReference>
<dbReference type="EMBL" id="JH370134">
    <property type="protein sequence ID" value="ELA42178.1"/>
    <property type="molecule type" value="Genomic_DNA"/>
</dbReference>
<dbReference type="InterPro" id="IPR036899">
    <property type="entry name" value="Ribosomal_uL13_sf"/>
</dbReference>
<reference evidence="2" key="1">
    <citation type="submission" date="2011-05" db="EMBL/GenBank/DDBJ databases">
        <title>The genome sequence of Vittaforma corneae strain ATCC 50505.</title>
        <authorList>
            <consortium name="The Broad Institute Genome Sequencing Platform"/>
            <person name="Cuomo C."/>
            <person name="Didier E."/>
            <person name="Bowers L."/>
            <person name="Young S.K."/>
            <person name="Zeng Q."/>
            <person name="Gargeya S."/>
            <person name="Fitzgerald M."/>
            <person name="Haas B."/>
            <person name="Abouelleil A."/>
            <person name="Alvarado L."/>
            <person name="Arachchi H.M."/>
            <person name="Berlin A."/>
            <person name="Chapman S.B."/>
            <person name="Gearin G."/>
            <person name="Goldberg J."/>
            <person name="Griggs A."/>
            <person name="Gujja S."/>
            <person name="Hansen M."/>
            <person name="Heiman D."/>
            <person name="Howarth C."/>
            <person name="Larimer J."/>
            <person name="Lui A."/>
            <person name="MacDonald P.J.P."/>
            <person name="McCowen C."/>
            <person name="Montmayeur A."/>
            <person name="Murphy C."/>
            <person name="Neiman D."/>
            <person name="Pearson M."/>
            <person name="Priest M."/>
            <person name="Roberts A."/>
            <person name="Saif S."/>
            <person name="Shea T."/>
            <person name="Sisk P."/>
            <person name="Stolte C."/>
            <person name="Sykes S."/>
            <person name="Wortman J."/>
            <person name="Nusbaum C."/>
            <person name="Birren B."/>
        </authorList>
    </citation>
    <scope>NUCLEOTIDE SEQUENCE [LARGE SCALE GENOMIC DNA]</scope>
    <source>
        <strain evidence="2">ATCC 50505</strain>
    </source>
</reference>
<dbReference type="VEuPathDB" id="MicrosporidiaDB:VICG_00821"/>
<dbReference type="Gene3D" id="3.90.1180.10">
    <property type="entry name" value="Ribosomal protein L13"/>
    <property type="match status" value="1"/>
</dbReference>
<dbReference type="InParanoid" id="L2GMQ8"/>
<dbReference type="AlphaFoldDB" id="L2GMQ8"/>
<dbReference type="OrthoDB" id="1882297at2759"/>
<evidence type="ECO:0000313" key="2">
    <source>
        <dbReference type="Proteomes" id="UP000011082"/>
    </source>
</evidence>
<evidence type="ECO:0000313" key="1">
    <source>
        <dbReference type="EMBL" id="ELA42178.1"/>
    </source>
</evidence>
<dbReference type="GeneID" id="19881535"/>
<dbReference type="GO" id="GO:0006412">
    <property type="term" value="P:translation"/>
    <property type="evidence" value="ECO:0007669"/>
    <property type="project" value="InterPro"/>
</dbReference>
<sequence length="50" mass="5305">MQRELVIDGTDHVVGKLAAFVAKKALGGMHYTCCLLRKHGLHGSHASSCG</sequence>
<organism evidence="1 2">
    <name type="scientific">Vittaforma corneae (strain ATCC 50505)</name>
    <name type="common">Microsporidian parasite</name>
    <name type="synonym">Nosema corneum</name>
    <dbReference type="NCBI Taxonomy" id="993615"/>
    <lineage>
        <taxon>Eukaryota</taxon>
        <taxon>Fungi</taxon>
        <taxon>Fungi incertae sedis</taxon>
        <taxon>Microsporidia</taxon>
        <taxon>Nosematidae</taxon>
        <taxon>Vittaforma</taxon>
    </lineage>
</organism>
<dbReference type="HOGENOM" id="CLU_3126144_0_0_1"/>
<keyword evidence="2" id="KW-1185">Reference proteome</keyword>
<dbReference type="RefSeq" id="XP_007604270.1">
    <property type="nucleotide sequence ID" value="XM_007604208.1"/>
</dbReference>
<dbReference type="GO" id="GO:0003735">
    <property type="term" value="F:structural constituent of ribosome"/>
    <property type="evidence" value="ECO:0007669"/>
    <property type="project" value="InterPro"/>
</dbReference>
<dbReference type="Proteomes" id="UP000011082">
    <property type="component" value="Unassembled WGS sequence"/>
</dbReference>
<accession>L2GMQ8</accession>
<name>L2GMQ8_VITCO</name>
<protein>
    <submittedName>
        <fullName evidence="1">Uncharacterized protein</fullName>
    </submittedName>
</protein>
<proteinExistence type="predicted"/>